<comment type="similarity">
    <text evidence="1">Belongs to the carbohydrate kinase PfkB family.</text>
</comment>
<dbReference type="SUPFAM" id="SSF53613">
    <property type="entry name" value="Ribokinase-like"/>
    <property type="match status" value="1"/>
</dbReference>
<sequence length="351" mass="37254">MKKAKGAKSRRTPGPQPPAFDLITVGRSSIDLYSNDVGAAFPDITSFGAYIGGSPLNIAVGARRLGLRTALLTAVGPDKVGEFILERLRREGVETRYIPQKPGTRSSAVVLGIEPPDRFPITFYRDNAADAQLSIDDVLAVPIAASRAVQLSGVALAKEPGRSATFFAAEEARAAGVTVFLDLDFRADQWHDPRAYGVQVRALLPLVDVAFGTEEEVNAAMLRRPEDITIRHSQVTAPEIRGDVEANVRALLARGPGALVVKRGARGSDVYLQGGGAVHAPGFAVEVLSVLGAGDAFAAGFIYGRLQGWDWYTSARMGNACGAIVVTRIGCADFTPYLEEALAFVEANGGF</sequence>
<dbReference type="GO" id="GO:0005524">
    <property type="term" value="F:ATP binding"/>
    <property type="evidence" value="ECO:0007669"/>
    <property type="project" value="UniProtKB-KW"/>
</dbReference>
<organism evidence="7 8">
    <name type="scientific">Calidithermus terrae</name>
    <dbReference type="NCBI Taxonomy" id="1408545"/>
    <lineage>
        <taxon>Bacteria</taxon>
        <taxon>Thermotogati</taxon>
        <taxon>Deinococcota</taxon>
        <taxon>Deinococci</taxon>
        <taxon>Thermales</taxon>
        <taxon>Thermaceae</taxon>
        <taxon>Calidithermus</taxon>
    </lineage>
</organism>
<protein>
    <submittedName>
        <fullName evidence="7">5-dehydro-2-deoxygluconokinase</fullName>
        <ecNumber evidence="7">2.7.1.92</ecNumber>
    </submittedName>
</protein>
<evidence type="ECO:0000256" key="4">
    <source>
        <dbReference type="ARBA" id="ARBA00022777"/>
    </source>
</evidence>
<dbReference type="InterPro" id="IPR002173">
    <property type="entry name" value="Carboh/pur_kinase_PfkB_CS"/>
</dbReference>
<keyword evidence="5" id="KW-0067">ATP-binding</keyword>
<dbReference type="NCBIfam" id="TIGR04382">
    <property type="entry name" value="myo_inos_iolC_N"/>
    <property type="match status" value="1"/>
</dbReference>
<gene>
    <name evidence="7" type="primary">iolC</name>
    <name evidence="7" type="ORF">Mterra_01640</name>
</gene>
<accession>A0A399EP80</accession>
<dbReference type="AlphaFoldDB" id="A0A399EP80"/>
<dbReference type="InterPro" id="IPR030830">
    <property type="entry name" value="Myo_inos_IolC"/>
</dbReference>
<reference evidence="7 8" key="1">
    <citation type="submission" date="2018-08" db="EMBL/GenBank/DDBJ databases">
        <title>Meiothermus terrae DSM 26712 genome sequencing project.</title>
        <authorList>
            <person name="Da Costa M.S."/>
            <person name="Albuquerque L."/>
            <person name="Raposo P."/>
            <person name="Froufe H.J.C."/>
            <person name="Barroso C.S."/>
            <person name="Egas C."/>
        </authorList>
    </citation>
    <scope>NUCLEOTIDE SEQUENCE [LARGE SCALE GENOMIC DNA]</scope>
    <source>
        <strain evidence="7 8">DSM 26712</strain>
    </source>
</reference>
<feature type="domain" description="Cyclic nucleotide-binding" evidence="6">
    <location>
        <begin position="256"/>
        <end position="298"/>
    </location>
</feature>
<dbReference type="Proteomes" id="UP000265715">
    <property type="component" value="Unassembled WGS sequence"/>
</dbReference>
<evidence type="ECO:0000313" key="8">
    <source>
        <dbReference type="Proteomes" id="UP000265715"/>
    </source>
</evidence>
<evidence type="ECO:0000256" key="1">
    <source>
        <dbReference type="ARBA" id="ARBA00010688"/>
    </source>
</evidence>
<comment type="caution">
    <text evidence="7">The sequence shown here is derived from an EMBL/GenBank/DDBJ whole genome shotgun (WGS) entry which is preliminary data.</text>
</comment>
<keyword evidence="2 7" id="KW-0808">Transferase</keyword>
<dbReference type="InterPro" id="IPR011611">
    <property type="entry name" value="PfkB_dom"/>
</dbReference>
<dbReference type="PROSITE" id="PS00584">
    <property type="entry name" value="PFKB_KINASES_2"/>
    <property type="match status" value="1"/>
</dbReference>
<dbReference type="InterPro" id="IPR000595">
    <property type="entry name" value="cNMP-bd_dom"/>
</dbReference>
<dbReference type="Gene3D" id="2.20.150.10">
    <property type="entry name" value="putative 5-dehydro-2- deoxygluconokinase"/>
    <property type="match status" value="1"/>
</dbReference>
<evidence type="ECO:0000259" key="6">
    <source>
        <dbReference type="PROSITE" id="PS50042"/>
    </source>
</evidence>
<dbReference type="Gene3D" id="3.40.1190.20">
    <property type="match status" value="1"/>
</dbReference>
<dbReference type="InterPro" id="IPR050306">
    <property type="entry name" value="PfkB_Carbo_kinase"/>
</dbReference>
<dbReference type="CDD" id="cd01166">
    <property type="entry name" value="KdgK"/>
    <property type="match status" value="1"/>
</dbReference>
<evidence type="ECO:0000256" key="5">
    <source>
        <dbReference type="ARBA" id="ARBA00022840"/>
    </source>
</evidence>
<dbReference type="EMBL" id="QXDL01000055">
    <property type="protein sequence ID" value="RIH85685.1"/>
    <property type="molecule type" value="Genomic_DNA"/>
</dbReference>
<keyword evidence="8" id="KW-1185">Reference proteome</keyword>
<dbReference type="InterPro" id="IPR023314">
    <property type="entry name" value="Myo_inos_IolC-like_sf"/>
</dbReference>
<evidence type="ECO:0000256" key="2">
    <source>
        <dbReference type="ARBA" id="ARBA00022679"/>
    </source>
</evidence>
<dbReference type="PANTHER" id="PTHR43085">
    <property type="entry name" value="HEXOKINASE FAMILY MEMBER"/>
    <property type="match status" value="1"/>
</dbReference>
<dbReference type="EC" id="2.7.1.92" evidence="7"/>
<dbReference type="PROSITE" id="PS50042">
    <property type="entry name" value="CNMP_BINDING_3"/>
    <property type="match status" value="1"/>
</dbReference>
<evidence type="ECO:0000256" key="3">
    <source>
        <dbReference type="ARBA" id="ARBA00022741"/>
    </source>
</evidence>
<keyword evidence="4 7" id="KW-0418">Kinase</keyword>
<dbReference type="GO" id="GO:0047590">
    <property type="term" value="F:5-dehydro-2-deoxygluconokinase activity"/>
    <property type="evidence" value="ECO:0007669"/>
    <property type="project" value="UniProtKB-EC"/>
</dbReference>
<dbReference type="Pfam" id="PF00294">
    <property type="entry name" value="PfkB"/>
    <property type="match status" value="1"/>
</dbReference>
<dbReference type="OrthoDB" id="9813569at2"/>
<keyword evidence="3" id="KW-0547">Nucleotide-binding</keyword>
<dbReference type="PANTHER" id="PTHR43085:SF49">
    <property type="entry name" value="5-DEHYDRO-2-DEOXYGLUCONOKINASE"/>
    <property type="match status" value="1"/>
</dbReference>
<dbReference type="InterPro" id="IPR029056">
    <property type="entry name" value="Ribokinase-like"/>
</dbReference>
<name>A0A399EP80_9DEIN</name>
<proteinExistence type="inferred from homology"/>
<dbReference type="RefSeq" id="WP_119314769.1">
    <property type="nucleotide sequence ID" value="NZ_QXDL01000055.1"/>
</dbReference>
<evidence type="ECO:0000313" key="7">
    <source>
        <dbReference type="EMBL" id="RIH85685.1"/>
    </source>
</evidence>